<dbReference type="InterPro" id="IPR020471">
    <property type="entry name" value="AKR"/>
</dbReference>
<dbReference type="FunFam" id="3.20.20.100:FF:000002">
    <property type="entry name" value="2,5-diketo-D-gluconic acid reductase A"/>
    <property type="match status" value="1"/>
</dbReference>
<dbReference type="OrthoDB" id="416253at2759"/>
<feature type="site" description="Lowers pKa of active site Tyr" evidence="6">
    <location>
        <position position="81"/>
    </location>
</feature>
<dbReference type="GO" id="GO:0016616">
    <property type="term" value="F:oxidoreductase activity, acting on the CH-OH group of donors, NAD or NADP as acceptor"/>
    <property type="evidence" value="ECO:0007669"/>
    <property type="project" value="UniProtKB-ARBA"/>
</dbReference>
<evidence type="ECO:0000313" key="9">
    <source>
        <dbReference type="EMBL" id="CAF4511360.1"/>
    </source>
</evidence>
<dbReference type="Pfam" id="PF00248">
    <property type="entry name" value="Aldo_ket_red"/>
    <property type="match status" value="1"/>
</dbReference>
<dbReference type="Proteomes" id="UP000663829">
    <property type="component" value="Unassembled WGS sequence"/>
</dbReference>
<dbReference type="SUPFAM" id="SSF51430">
    <property type="entry name" value="NAD(P)-linked oxidoreductase"/>
    <property type="match status" value="1"/>
</dbReference>
<feature type="domain" description="NADP-dependent oxidoreductase" evidence="7">
    <location>
        <begin position="17"/>
        <end position="278"/>
    </location>
</feature>
<keyword evidence="2" id="KW-0521">NADP</keyword>
<dbReference type="Proteomes" id="UP000681722">
    <property type="component" value="Unassembled WGS sequence"/>
</dbReference>
<evidence type="ECO:0000259" key="7">
    <source>
        <dbReference type="Pfam" id="PF00248"/>
    </source>
</evidence>
<dbReference type="PRINTS" id="PR00069">
    <property type="entry name" value="ALDKETRDTASE"/>
</dbReference>
<dbReference type="CDD" id="cd19120">
    <property type="entry name" value="AKR_AKR3C2-3"/>
    <property type="match status" value="1"/>
</dbReference>
<dbReference type="EMBL" id="CAJNOQ010040752">
    <property type="protein sequence ID" value="CAF1621104.1"/>
    <property type="molecule type" value="Genomic_DNA"/>
</dbReference>
<evidence type="ECO:0000256" key="3">
    <source>
        <dbReference type="ARBA" id="ARBA00023002"/>
    </source>
</evidence>
<dbReference type="AlphaFoldDB" id="A0A816CGN6"/>
<dbReference type="PROSITE" id="PS00798">
    <property type="entry name" value="ALDOKETO_REDUCTASE_1"/>
    <property type="match status" value="1"/>
</dbReference>
<evidence type="ECO:0000256" key="2">
    <source>
        <dbReference type="ARBA" id="ARBA00022857"/>
    </source>
</evidence>
<feature type="active site" description="Proton donor" evidence="4">
    <location>
        <position position="56"/>
    </location>
</feature>
<keyword evidence="3" id="KW-0560">Oxidoreductase</keyword>
<dbReference type="PANTHER" id="PTHR43827:SF3">
    <property type="entry name" value="NADP-DEPENDENT OXIDOREDUCTASE DOMAIN-CONTAINING PROTEIN"/>
    <property type="match status" value="1"/>
</dbReference>
<name>A0A816CGN6_9BILA</name>
<accession>A0A816CGN6</accession>
<proteinExistence type="inferred from homology"/>
<evidence type="ECO:0000313" key="10">
    <source>
        <dbReference type="Proteomes" id="UP000663829"/>
    </source>
</evidence>
<keyword evidence="10" id="KW-1185">Reference proteome</keyword>
<evidence type="ECO:0000256" key="1">
    <source>
        <dbReference type="ARBA" id="ARBA00007905"/>
    </source>
</evidence>
<dbReference type="InterPro" id="IPR036812">
    <property type="entry name" value="NAD(P)_OxRdtase_dom_sf"/>
</dbReference>
<feature type="binding site" evidence="5">
    <location>
        <position position="111"/>
    </location>
    <ligand>
        <name>substrate</name>
    </ligand>
</feature>
<organism evidence="8 10">
    <name type="scientific">Didymodactylos carnosus</name>
    <dbReference type="NCBI Taxonomy" id="1234261"/>
    <lineage>
        <taxon>Eukaryota</taxon>
        <taxon>Metazoa</taxon>
        <taxon>Spiralia</taxon>
        <taxon>Gnathifera</taxon>
        <taxon>Rotifera</taxon>
        <taxon>Eurotatoria</taxon>
        <taxon>Bdelloidea</taxon>
        <taxon>Philodinida</taxon>
        <taxon>Philodinidae</taxon>
        <taxon>Didymodactylos</taxon>
    </lineage>
</organism>
<dbReference type="GO" id="GO:0016652">
    <property type="term" value="F:oxidoreductase activity, acting on NAD(P)H as acceptor"/>
    <property type="evidence" value="ECO:0007669"/>
    <property type="project" value="InterPro"/>
</dbReference>
<dbReference type="InterPro" id="IPR018170">
    <property type="entry name" value="Aldo/ket_reductase_CS"/>
</dbReference>
<reference evidence="8" key="1">
    <citation type="submission" date="2021-02" db="EMBL/GenBank/DDBJ databases">
        <authorList>
            <person name="Nowell W R."/>
        </authorList>
    </citation>
    <scope>NUCLEOTIDE SEQUENCE</scope>
</reference>
<evidence type="ECO:0000256" key="6">
    <source>
        <dbReference type="PIRSR" id="PIRSR000097-3"/>
    </source>
</evidence>
<evidence type="ECO:0000256" key="4">
    <source>
        <dbReference type="PIRSR" id="PIRSR000097-1"/>
    </source>
</evidence>
<sequence>MTFRLPNGLCIPSIAFGTGTSWFRGNNDDPVNRKLINCIKNAIELGYRHIDTAEMYGTEREVGIAIKESICNRDEIYITTKIYCGLENPEQALNNSLNYLQTDYIDLYLIHSPYFDKTNDDHAIPHIPENINLEHVWKQMETFVENGRVKSIGLANFQIKHIKQILSVARIKPVVNQIEYHPQLQQRELIQYLNANKILIEAYTPLACLVHNPGTSLDRIIEQLAQKYQKKQVQVLLKWSLQKQHVVVTTSSDYTRQKESIDISDFRLSNDDMDKIDEEGSKYYFRKHWKKQIEND</sequence>
<dbReference type="PIRSF" id="PIRSF000097">
    <property type="entry name" value="AKR"/>
    <property type="match status" value="1"/>
</dbReference>
<evidence type="ECO:0000256" key="5">
    <source>
        <dbReference type="PIRSR" id="PIRSR000097-2"/>
    </source>
</evidence>
<dbReference type="InterPro" id="IPR044494">
    <property type="entry name" value="AKR3C2/3"/>
</dbReference>
<gene>
    <name evidence="8" type="ORF">GPM918_LOCUS43740</name>
    <name evidence="9" type="ORF">SRO942_LOCUS45324</name>
</gene>
<dbReference type="InterPro" id="IPR023210">
    <property type="entry name" value="NADP_OxRdtase_dom"/>
</dbReference>
<dbReference type="EMBL" id="CAJOBC010107929">
    <property type="protein sequence ID" value="CAF4511360.1"/>
    <property type="molecule type" value="Genomic_DNA"/>
</dbReference>
<evidence type="ECO:0000313" key="8">
    <source>
        <dbReference type="EMBL" id="CAF1621104.1"/>
    </source>
</evidence>
<protein>
    <recommendedName>
        <fullName evidence="7">NADP-dependent oxidoreductase domain-containing protein</fullName>
    </recommendedName>
</protein>
<comment type="caution">
    <text evidence="8">The sequence shown here is derived from an EMBL/GenBank/DDBJ whole genome shotgun (WGS) entry which is preliminary data.</text>
</comment>
<dbReference type="Gene3D" id="3.20.20.100">
    <property type="entry name" value="NADP-dependent oxidoreductase domain"/>
    <property type="match status" value="1"/>
</dbReference>
<comment type="similarity">
    <text evidence="1">Belongs to the aldo/keto reductase family.</text>
</comment>
<dbReference type="PANTHER" id="PTHR43827">
    <property type="entry name" value="2,5-DIKETO-D-GLUCONIC ACID REDUCTASE"/>
    <property type="match status" value="1"/>
</dbReference>